<feature type="chain" id="PRO_5047310604" description="Type IV pilus assembly protein PilY1" evidence="1">
    <location>
        <begin position="23"/>
        <end position="1315"/>
    </location>
</feature>
<evidence type="ECO:0008006" key="4">
    <source>
        <dbReference type="Google" id="ProtNLM"/>
    </source>
</evidence>
<organism evidence="2 3">
    <name type="scientific">Zhongshania marina</name>
    <dbReference type="NCBI Taxonomy" id="2304603"/>
    <lineage>
        <taxon>Bacteria</taxon>
        <taxon>Pseudomonadati</taxon>
        <taxon>Pseudomonadota</taxon>
        <taxon>Gammaproteobacteria</taxon>
        <taxon>Cellvibrionales</taxon>
        <taxon>Spongiibacteraceae</taxon>
        <taxon>Zhongshania</taxon>
    </lineage>
</organism>
<dbReference type="RefSeq" id="WP_123183149.1">
    <property type="nucleotide sequence ID" value="NZ_RHGB01000017.1"/>
</dbReference>
<protein>
    <recommendedName>
        <fullName evidence="4">Type IV pilus assembly protein PilY1</fullName>
    </recommendedName>
</protein>
<dbReference type="SUPFAM" id="SSF50998">
    <property type="entry name" value="Quinoprotein alcohol dehydrogenase-like"/>
    <property type="match status" value="1"/>
</dbReference>
<feature type="signal peptide" evidence="1">
    <location>
        <begin position="1"/>
        <end position="22"/>
    </location>
</feature>
<dbReference type="Proteomes" id="UP000274695">
    <property type="component" value="Unassembled WGS sequence"/>
</dbReference>
<gene>
    <name evidence="2" type="ORF">D0911_14515</name>
</gene>
<comment type="caution">
    <text evidence="2">The sequence shown here is derived from an EMBL/GenBank/DDBJ whole genome shotgun (WGS) entry which is preliminary data.</text>
</comment>
<keyword evidence="1" id="KW-0732">Signal</keyword>
<evidence type="ECO:0000313" key="2">
    <source>
        <dbReference type="EMBL" id="RNL60045.1"/>
    </source>
</evidence>
<dbReference type="EMBL" id="RHGB01000017">
    <property type="protein sequence ID" value="RNL60045.1"/>
    <property type="molecule type" value="Genomic_DNA"/>
</dbReference>
<name>A0ABX9VZR1_9GAMM</name>
<evidence type="ECO:0000313" key="3">
    <source>
        <dbReference type="Proteomes" id="UP000274695"/>
    </source>
</evidence>
<accession>A0ABX9VZR1</accession>
<sequence>MNLKYMKSIKKIVVAVSSLAMSALLFSEDIDLFVGRNASVDPATVMLTWHTSANVSANAVHACRYLDSNGNVTLTAPSLGADTVGGMEQCAIVNALQTVRNTPDLLGTLKVGVMTFSDSPGGCGNLLVAPTLLTAPNIDAIIATLKGLTKQTLPGNQSQLGDAVAETWAALNGLSTSCSGTDYSGIKETSSNCSNAVMIYIGNAVAANASVKDGNGNPGTVLKSQLTSAFNYASGSAKYNEFATIRNGSGFNLTPADSYWGDEWARFMRYVDVDDSAQLDRNVTTYTIAVYGDGFVSQTADEVAFYQDMAAVGGGESYLVKSTESDVLTRVLVEIFNEVQDVNSVFSSATLPVSANAQGTYENQVYIAMFRPDPSGGPRWLGNLKQFQFGINSSGSIVLTDADDSTTNSNSIVNAITGGLVDDAVSFWTTNTPGVTSWPLSPNGFWNNSPEGDGGSLDLPDGDLVQKGGAGQMLRVDYLTSSNARRVYTNKCPSGSCGATGLASFDSSNTALTSYFDGVLSSVSSSDTAFITAGEHGTASGTIACTNVKKKRWDCVYSLNGESIVGGASKFNFDANYDQVVLGSGVPGSSECTIGNPCAIIAGGASTFTVSYNDDLATKSFSTKAITKLSQLVKVQQSAHGIASGVTNALKTMANCNLTGVSDSTTIYNGSKITGTAVALDSGTYVDSNNFTGRIKANGNNYNYFLATSLAKIQCGSSGDTLTSTNLINWVRGDDIAGNEGMTGPCPLSSRDSTCPISIRGSVHGDVLHSRPAVVNYGDDGDADTTNDVGVVVYYGANDGHFRAINGNQTKSITAGGITVRPGGELWSFIASDFLGQLPRLFKDDPAIRFPTTPASSTAVKREYFFDGTTTFFQDDRSSSATSGDKYIYLSTRRGGRFIYALNVTSPLSPILMWKIDTSIIGELGYTWSQPKVTKIGGRDRPVLIFGAGNAPEQDSDPVVNADSMGRGIIILDAITGKIIWASVYSCTGVTSAKLSSVSVEGVAGACVPNTSLTSAFAADITFLDRRGDGYTDRLYASDVGGNIWRVDLDKTNSYASTLSSVPVSEIAISKFASLATTGNGKRKFLFGVDVIPTASNDLVVAVTGDREHPLYTSATTAGTAQNVQNRFYMLIDTNTGPSAGTTAAIVNSDLLDQSDAEANCFDASTAGYDATAVNNTAANCSGSNAESYVFDGRATNYKGYYINLATGEKGVNAPLTEAGTVYFGTNQPDTRTDNTSCKSGLGRAFAYQVDLFSGSRTIKEYSGGGLPPSPISGLVNINDETRFFIMGGDGDSIYKPSNGKVINSGRKRMYYYYK</sequence>
<evidence type="ECO:0000256" key="1">
    <source>
        <dbReference type="SAM" id="SignalP"/>
    </source>
</evidence>
<reference evidence="2 3" key="1">
    <citation type="submission" date="2018-10" db="EMBL/GenBank/DDBJ databases">
        <title>Draft genome sequence of Zhongshania sp. DSW25-10.</title>
        <authorList>
            <person name="Oh J."/>
        </authorList>
    </citation>
    <scope>NUCLEOTIDE SEQUENCE [LARGE SCALE GENOMIC DNA]</scope>
    <source>
        <strain evidence="2 3">DSW25-10</strain>
    </source>
</reference>
<dbReference type="InterPro" id="IPR011047">
    <property type="entry name" value="Quinoprotein_ADH-like_sf"/>
</dbReference>
<keyword evidence="3" id="KW-1185">Reference proteome</keyword>
<proteinExistence type="predicted"/>